<feature type="signal peptide" evidence="1">
    <location>
        <begin position="1"/>
        <end position="20"/>
    </location>
</feature>
<organism evidence="2 3">
    <name type="scientific">Candidatus Gallitreponema excrementavium</name>
    <dbReference type="NCBI Taxonomy" id="2840840"/>
    <lineage>
        <taxon>Bacteria</taxon>
        <taxon>Pseudomonadati</taxon>
        <taxon>Spirochaetota</taxon>
        <taxon>Spirochaetia</taxon>
        <taxon>Spirochaetales</taxon>
        <taxon>Candidatus Gallitreponema</taxon>
    </lineage>
</organism>
<evidence type="ECO:0000256" key="1">
    <source>
        <dbReference type="SAM" id="SignalP"/>
    </source>
</evidence>
<proteinExistence type="predicted"/>
<evidence type="ECO:0000313" key="3">
    <source>
        <dbReference type="Proteomes" id="UP000823638"/>
    </source>
</evidence>
<feature type="chain" id="PRO_5039313794" description="Porin" evidence="1">
    <location>
        <begin position="21"/>
        <end position="355"/>
    </location>
</feature>
<comment type="caution">
    <text evidence="2">The sequence shown here is derived from an EMBL/GenBank/DDBJ whole genome shotgun (WGS) entry which is preliminary data.</text>
</comment>
<reference evidence="2" key="1">
    <citation type="submission" date="2020-10" db="EMBL/GenBank/DDBJ databases">
        <authorList>
            <person name="Gilroy R."/>
        </authorList>
    </citation>
    <scope>NUCLEOTIDE SEQUENCE</scope>
    <source>
        <strain evidence="2">10532</strain>
    </source>
</reference>
<keyword evidence="1" id="KW-0732">Signal</keyword>
<dbReference type="AlphaFoldDB" id="A0A9D9HP32"/>
<reference evidence="2" key="2">
    <citation type="journal article" date="2021" name="PeerJ">
        <title>Extensive microbial diversity within the chicken gut microbiome revealed by metagenomics and culture.</title>
        <authorList>
            <person name="Gilroy R."/>
            <person name="Ravi A."/>
            <person name="Getino M."/>
            <person name="Pursley I."/>
            <person name="Horton D.L."/>
            <person name="Alikhan N.F."/>
            <person name="Baker D."/>
            <person name="Gharbi K."/>
            <person name="Hall N."/>
            <person name="Watson M."/>
            <person name="Adriaenssens E.M."/>
            <person name="Foster-Nyarko E."/>
            <person name="Jarju S."/>
            <person name="Secka A."/>
            <person name="Antonio M."/>
            <person name="Oren A."/>
            <person name="Chaudhuri R.R."/>
            <person name="La Ragione R."/>
            <person name="Hildebrand F."/>
            <person name="Pallen M.J."/>
        </authorList>
    </citation>
    <scope>NUCLEOTIDE SEQUENCE</scope>
    <source>
        <strain evidence="2">10532</strain>
    </source>
</reference>
<dbReference type="EMBL" id="JADIMM010000042">
    <property type="protein sequence ID" value="MBO8457240.1"/>
    <property type="molecule type" value="Genomic_DNA"/>
</dbReference>
<accession>A0A9D9HP32</accession>
<sequence length="355" mass="40056">MKKIVLLFASLSLLSAAVFAQSYEVYNELGSDIVRLVPRANAKVRFAGFYDEVYGRVSSSIYTAEARYRLGMDPVGEDHFNLTNVTSRLRANVWFRPASFMELVLGNDYYMAVPGSYMVVYDEYLDGGRYGKNGFGMSFIPVDFIQFGFSIPEQSGVTFKDDFNLKFNLGGNFNINNIANVGVSFLGAVGGNQTVGIYGNYIGSKDFYIGGGYTYDAKSLAVQTDYYDGNTSDHLIDVTGKFNFNVFRFGFDFEIGFQNEDRLYDKTPLYVGLLFELNPADNFLVKVDGYYKASNISDGHYNRTEIQVYPRVIVDLTSRDELGAGFEFTMVEEATVDNTYHNGFAIPVYWKHYFN</sequence>
<evidence type="ECO:0000313" key="2">
    <source>
        <dbReference type="EMBL" id="MBO8457240.1"/>
    </source>
</evidence>
<dbReference type="Proteomes" id="UP000823638">
    <property type="component" value="Unassembled WGS sequence"/>
</dbReference>
<name>A0A9D9HP32_9SPIR</name>
<protein>
    <recommendedName>
        <fullName evidence="4">Porin</fullName>
    </recommendedName>
</protein>
<gene>
    <name evidence="2" type="ORF">IAA81_03315</name>
</gene>
<evidence type="ECO:0008006" key="4">
    <source>
        <dbReference type="Google" id="ProtNLM"/>
    </source>
</evidence>